<keyword evidence="1" id="KW-1133">Transmembrane helix</keyword>
<name>A0ABR8XW46_9BACL</name>
<protein>
    <submittedName>
        <fullName evidence="2">Uncharacterized protein</fullName>
    </submittedName>
</protein>
<comment type="caution">
    <text evidence="2">The sequence shown here is derived from an EMBL/GenBank/DDBJ whole genome shotgun (WGS) entry which is preliminary data.</text>
</comment>
<keyword evidence="1" id="KW-0472">Membrane</keyword>
<gene>
    <name evidence="2" type="ORF">H9635_04820</name>
</gene>
<keyword evidence="3" id="KW-1185">Reference proteome</keyword>
<feature type="transmembrane region" description="Helical" evidence="1">
    <location>
        <begin position="7"/>
        <end position="24"/>
    </location>
</feature>
<dbReference type="EMBL" id="JACSPZ010000002">
    <property type="protein sequence ID" value="MBD8036054.1"/>
    <property type="molecule type" value="Genomic_DNA"/>
</dbReference>
<evidence type="ECO:0000313" key="3">
    <source>
        <dbReference type="Proteomes" id="UP000619101"/>
    </source>
</evidence>
<dbReference type="Proteomes" id="UP000619101">
    <property type="component" value="Unassembled WGS sequence"/>
</dbReference>
<keyword evidence="1" id="KW-0812">Transmembrane</keyword>
<organism evidence="2 3">
    <name type="scientific">Solibacillus faecavium</name>
    <dbReference type="NCBI Taxonomy" id="2762221"/>
    <lineage>
        <taxon>Bacteria</taxon>
        <taxon>Bacillati</taxon>
        <taxon>Bacillota</taxon>
        <taxon>Bacilli</taxon>
        <taxon>Bacillales</taxon>
        <taxon>Caryophanaceae</taxon>
        <taxon>Solibacillus</taxon>
    </lineage>
</organism>
<sequence>MTIGQHIRVLFCVVIMGCIVGFVLNGEETATSSPYIDFVKAQQWPFNEELLIADVFDGHYEITYWEYFTARTGQHVVQLTGTNEEQQDIYQFVVEEDYSDFTIGAVKQNNILLTPERKWTYIKKLVTKKASNAGEILAGF</sequence>
<evidence type="ECO:0000256" key="1">
    <source>
        <dbReference type="SAM" id="Phobius"/>
    </source>
</evidence>
<evidence type="ECO:0000313" key="2">
    <source>
        <dbReference type="EMBL" id="MBD8036054.1"/>
    </source>
</evidence>
<proteinExistence type="predicted"/>
<accession>A0ABR8XW46</accession>
<dbReference type="RefSeq" id="WP_191699019.1">
    <property type="nucleotide sequence ID" value="NZ_JACSPZ010000002.1"/>
</dbReference>
<reference evidence="2 3" key="1">
    <citation type="submission" date="2020-08" db="EMBL/GenBank/DDBJ databases">
        <title>A Genomic Blueprint of the Chicken Gut Microbiome.</title>
        <authorList>
            <person name="Gilroy R."/>
            <person name="Ravi A."/>
            <person name="Getino M."/>
            <person name="Pursley I."/>
            <person name="Horton D.L."/>
            <person name="Alikhan N.-F."/>
            <person name="Baker D."/>
            <person name="Gharbi K."/>
            <person name="Hall N."/>
            <person name="Watson M."/>
            <person name="Adriaenssens E.M."/>
            <person name="Foster-Nyarko E."/>
            <person name="Jarju S."/>
            <person name="Secka A."/>
            <person name="Antonio M."/>
            <person name="Oren A."/>
            <person name="Chaudhuri R."/>
            <person name="La Ragione R.M."/>
            <person name="Hildebrand F."/>
            <person name="Pallen M.J."/>
        </authorList>
    </citation>
    <scope>NUCLEOTIDE SEQUENCE [LARGE SCALE GENOMIC DNA]</scope>
    <source>
        <strain evidence="2 3">A46</strain>
    </source>
</reference>